<reference evidence="2 3" key="1">
    <citation type="submission" date="2019-11" db="EMBL/GenBank/DDBJ databases">
        <title>Whole genome sequence of Oryza granulata.</title>
        <authorList>
            <person name="Li W."/>
        </authorList>
    </citation>
    <scope>NUCLEOTIDE SEQUENCE [LARGE SCALE GENOMIC DNA]</scope>
    <source>
        <strain evidence="3">cv. Menghai</strain>
        <tissue evidence="2">Leaf</tissue>
    </source>
</reference>
<protein>
    <submittedName>
        <fullName evidence="2">Uncharacterized protein</fullName>
    </submittedName>
</protein>
<dbReference type="Proteomes" id="UP000479710">
    <property type="component" value="Unassembled WGS sequence"/>
</dbReference>
<comment type="caution">
    <text evidence="2">The sequence shown here is derived from an EMBL/GenBank/DDBJ whole genome shotgun (WGS) entry which is preliminary data.</text>
</comment>
<gene>
    <name evidence="2" type="ORF">E2562_003389</name>
</gene>
<dbReference type="EMBL" id="SPHZ02000003">
    <property type="protein sequence ID" value="KAF0923178.1"/>
    <property type="molecule type" value="Genomic_DNA"/>
</dbReference>
<feature type="compositionally biased region" description="Low complexity" evidence="1">
    <location>
        <begin position="1"/>
        <end position="21"/>
    </location>
</feature>
<organism evidence="2 3">
    <name type="scientific">Oryza meyeriana var. granulata</name>
    <dbReference type="NCBI Taxonomy" id="110450"/>
    <lineage>
        <taxon>Eukaryota</taxon>
        <taxon>Viridiplantae</taxon>
        <taxon>Streptophyta</taxon>
        <taxon>Embryophyta</taxon>
        <taxon>Tracheophyta</taxon>
        <taxon>Spermatophyta</taxon>
        <taxon>Magnoliopsida</taxon>
        <taxon>Liliopsida</taxon>
        <taxon>Poales</taxon>
        <taxon>Poaceae</taxon>
        <taxon>BOP clade</taxon>
        <taxon>Oryzoideae</taxon>
        <taxon>Oryzeae</taxon>
        <taxon>Oryzinae</taxon>
        <taxon>Oryza</taxon>
        <taxon>Oryza meyeriana</taxon>
    </lineage>
</organism>
<accession>A0A6G1EEG6</accession>
<evidence type="ECO:0000313" key="2">
    <source>
        <dbReference type="EMBL" id="KAF0923178.1"/>
    </source>
</evidence>
<dbReference type="AlphaFoldDB" id="A0A6G1EEG6"/>
<feature type="region of interest" description="Disordered" evidence="1">
    <location>
        <begin position="1"/>
        <end position="48"/>
    </location>
</feature>
<sequence length="95" mass="9530">MEVSASSPAAAEDAKATAMASDDPERGGDATEAARLGGSPPRSDGEIGRLATIGPRERAAEGLLVAEKLLAAAAQLGRLRGKGRGGPGELFMASR</sequence>
<name>A0A6G1EEG6_9ORYZ</name>
<evidence type="ECO:0000313" key="3">
    <source>
        <dbReference type="Proteomes" id="UP000479710"/>
    </source>
</evidence>
<keyword evidence="3" id="KW-1185">Reference proteome</keyword>
<proteinExistence type="predicted"/>
<evidence type="ECO:0000256" key="1">
    <source>
        <dbReference type="SAM" id="MobiDB-lite"/>
    </source>
</evidence>